<dbReference type="CDD" id="cd00431">
    <property type="entry name" value="cysteine_hydrolases"/>
    <property type="match status" value="1"/>
</dbReference>
<protein>
    <recommendedName>
        <fullName evidence="7">Isochorismatase-like domain-containing protein</fullName>
    </recommendedName>
</protein>
<proteinExistence type="inferred from homology"/>
<reference evidence="5 6" key="1">
    <citation type="journal article" date="2014" name="Genome Announc.">
        <title>Draft genome sequence of the pathogenic fungus Scedosporium apiospermum.</title>
        <authorList>
            <person name="Vandeputte P."/>
            <person name="Ghamrawi S."/>
            <person name="Rechenmann M."/>
            <person name="Iltis A."/>
            <person name="Giraud S."/>
            <person name="Fleury M."/>
            <person name="Thornton C."/>
            <person name="Delhaes L."/>
            <person name="Meyer W."/>
            <person name="Papon N."/>
            <person name="Bouchara J.P."/>
        </authorList>
    </citation>
    <scope>NUCLEOTIDE SEQUENCE [LARGE SCALE GENOMIC DNA]</scope>
    <source>
        <strain evidence="5 6">IHEM 14462</strain>
    </source>
</reference>
<dbReference type="RefSeq" id="XP_016641923.1">
    <property type="nucleotide sequence ID" value="XM_016788489.1"/>
</dbReference>
<dbReference type="EMBL" id="JOWA01000102">
    <property type="protein sequence ID" value="KEZ42124.1"/>
    <property type="molecule type" value="Genomic_DNA"/>
</dbReference>
<dbReference type="AlphaFoldDB" id="A0A084G462"/>
<dbReference type="Gene3D" id="3.90.1300.10">
    <property type="entry name" value="Amidase signature (AS) domain"/>
    <property type="match status" value="2"/>
</dbReference>
<dbReference type="OrthoDB" id="167809at2759"/>
<dbReference type="Pfam" id="PF01425">
    <property type="entry name" value="Amidase"/>
    <property type="match status" value="1"/>
</dbReference>
<evidence type="ECO:0008006" key="7">
    <source>
        <dbReference type="Google" id="ProtNLM"/>
    </source>
</evidence>
<dbReference type="PANTHER" id="PTHR43540:SF9">
    <property type="entry name" value="FAMILY HYDROLASE, PUTATIVE (AFU_ORTHOLOGUE AFUA_2G08700)-RELATED"/>
    <property type="match status" value="1"/>
</dbReference>
<evidence type="ECO:0000259" key="3">
    <source>
        <dbReference type="Pfam" id="PF00857"/>
    </source>
</evidence>
<dbReference type="SUPFAM" id="SSF75304">
    <property type="entry name" value="Amidase signature (AS) enzymes"/>
    <property type="match status" value="1"/>
</dbReference>
<dbReference type="Proteomes" id="UP000028545">
    <property type="component" value="Unassembled WGS sequence"/>
</dbReference>
<evidence type="ECO:0000256" key="1">
    <source>
        <dbReference type="ARBA" id="ARBA00006336"/>
    </source>
</evidence>
<keyword evidence="6" id="KW-1185">Reference proteome</keyword>
<feature type="domain" description="Isochorismatase-like" evidence="3">
    <location>
        <begin position="27"/>
        <end position="212"/>
    </location>
</feature>
<evidence type="ECO:0000256" key="2">
    <source>
        <dbReference type="ARBA" id="ARBA00022801"/>
    </source>
</evidence>
<accession>A0A084G462</accession>
<dbReference type="Gene3D" id="3.40.50.850">
    <property type="entry name" value="Isochorismatase-like"/>
    <property type="match status" value="1"/>
</dbReference>
<keyword evidence="2" id="KW-0378">Hydrolase</keyword>
<dbReference type="PANTHER" id="PTHR43540">
    <property type="entry name" value="PEROXYUREIDOACRYLATE/UREIDOACRYLATE AMIDOHYDROLASE-RELATED"/>
    <property type="match status" value="1"/>
</dbReference>
<dbReference type="Gene3D" id="1.20.58.1700">
    <property type="match status" value="1"/>
</dbReference>
<gene>
    <name evidence="5" type="ORF">SAPIO_CDS6367</name>
</gene>
<evidence type="ECO:0000313" key="5">
    <source>
        <dbReference type="EMBL" id="KEZ42124.1"/>
    </source>
</evidence>
<dbReference type="Pfam" id="PF00857">
    <property type="entry name" value="Isochorismatase"/>
    <property type="match status" value="1"/>
</dbReference>
<dbReference type="VEuPathDB" id="FungiDB:SAPIO_CDS6367"/>
<dbReference type="HOGENOM" id="CLU_025343_0_0_1"/>
<sequence>MASLDYTTTTLSIEAKPYAYTFRPSCTALLLIDMQHDFLHPVGFGESCGADLKMVQACIEPARKLLGACRASGLTIFHTREGHRQDMSDCPSSKITQQAEAFGMERKPRIGEKGPMRKTPIKGEYGHDFVDELQPVPGEIVIDKPGKGAFWDTELMHKFKAHGITHLLVAGITTKGSVSTTFREASDRGFHCCVITEATAGYDSSFTAASLDILCSTNGGFGFVAHLQPILSELSHIPRPLPSYTETSQETSPEWDGKLDIVSLQTAYQAGFSPLTVVEDIFTRIEAYENVNPGSWIYRVPKSVVLEATRDLLNRFPDRSKRPPLFCVPFSIKDSIDVAGIPTTTACPPLSHIPSVNAPLHIALIEQGGLFIGKSNLDQLATGLTGQRSPYGAPSSAINSSYVPGGSSSGSSVLASTVRDARTVWRILETFDPRDPYTKPEELRKCPHVVHSTGQTETTFRFGIPPHDVLGICSEPYRRLFAETVTQLQNIGGRLQHINWKPFDKAGRLLYDGTFVLERVASIPDLPGSGGIDGPTWFEKHKADLHPVISELFTAVINRKVTAVDVFRDLQAQRRYTALVHNEVFSQGASGVDVVVLPTAPTHWTVDEVKEDPIVKNSALGVFTHCANVLDLCAISCPAGEFAAKELGGQGVLPFGVMFMGRRGGDSEVLDLATRFEDSFKEDVDASRG</sequence>
<evidence type="ECO:0000313" key="6">
    <source>
        <dbReference type="Proteomes" id="UP000028545"/>
    </source>
</evidence>
<feature type="domain" description="Amidase" evidence="4">
    <location>
        <begin position="285"/>
        <end position="413"/>
    </location>
</feature>
<dbReference type="InterPro" id="IPR023631">
    <property type="entry name" value="Amidase_dom"/>
</dbReference>
<evidence type="ECO:0000259" key="4">
    <source>
        <dbReference type="Pfam" id="PF01425"/>
    </source>
</evidence>
<dbReference type="InterPro" id="IPR050272">
    <property type="entry name" value="Isochorismatase-like_hydrls"/>
</dbReference>
<dbReference type="KEGG" id="sapo:SAPIO_CDS6367"/>
<dbReference type="GeneID" id="27725439"/>
<comment type="similarity">
    <text evidence="1">Belongs to the isochorismatase family.</text>
</comment>
<dbReference type="InterPro" id="IPR036380">
    <property type="entry name" value="Isochorismatase-like_sf"/>
</dbReference>
<dbReference type="GO" id="GO:0016787">
    <property type="term" value="F:hydrolase activity"/>
    <property type="evidence" value="ECO:0007669"/>
    <property type="project" value="UniProtKB-KW"/>
</dbReference>
<dbReference type="InterPro" id="IPR000868">
    <property type="entry name" value="Isochorismatase-like_dom"/>
</dbReference>
<name>A0A084G462_PSEDA</name>
<dbReference type="InterPro" id="IPR036928">
    <property type="entry name" value="AS_sf"/>
</dbReference>
<dbReference type="OMA" id="VTTECCF"/>
<dbReference type="SUPFAM" id="SSF52499">
    <property type="entry name" value="Isochorismatase-like hydrolases"/>
    <property type="match status" value="1"/>
</dbReference>
<comment type="caution">
    <text evidence="5">The sequence shown here is derived from an EMBL/GenBank/DDBJ whole genome shotgun (WGS) entry which is preliminary data.</text>
</comment>
<organism evidence="5 6">
    <name type="scientific">Pseudallescheria apiosperma</name>
    <name type="common">Scedosporium apiospermum</name>
    <dbReference type="NCBI Taxonomy" id="563466"/>
    <lineage>
        <taxon>Eukaryota</taxon>
        <taxon>Fungi</taxon>
        <taxon>Dikarya</taxon>
        <taxon>Ascomycota</taxon>
        <taxon>Pezizomycotina</taxon>
        <taxon>Sordariomycetes</taxon>
        <taxon>Hypocreomycetidae</taxon>
        <taxon>Microascales</taxon>
        <taxon>Microascaceae</taxon>
        <taxon>Scedosporium</taxon>
    </lineage>
</organism>